<accession>A0AC34F723</accession>
<dbReference type="Proteomes" id="UP000887579">
    <property type="component" value="Unplaced"/>
</dbReference>
<protein>
    <submittedName>
        <fullName evidence="2">Uncharacterized protein</fullName>
    </submittedName>
</protein>
<evidence type="ECO:0000313" key="2">
    <source>
        <dbReference type="WBParaSite" id="ES5_v2.g12839.t1"/>
    </source>
</evidence>
<name>A0AC34F723_9BILA</name>
<evidence type="ECO:0000313" key="1">
    <source>
        <dbReference type="Proteomes" id="UP000887579"/>
    </source>
</evidence>
<dbReference type="WBParaSite" id="ES5_v2.g12839.t1">
    <property type="protein sequence ID" value="ES5_v2.g12839.t1"/>
    <property type="gene ID" value="ES5_v2.g12839"/>
</dbReference>
<organism evidence="1 2">
    <name type="scientific">Panagrolaimus sp. ES5</name>
    <dbReference type="NCBI Taxonomy" id="591445"/>
    <lineage>
        <taxon>Eukaryota</taxon>
        <taxon>Metazoa</taxon>
        <taxon>Ecdysozoa</taxon>
        <taxon>Nematoda</taxon>
        <taxon>Chromadorea</taxon>
        <taxon>Rhabditida</taxon>
        <taxon>Tylenchina</taxon>
        <taxon>Panagrolaimomorpha</taxon>
        <taxon>Panagrolaimoidea</taxon>
        <taxon>Panagrolaimidae</taxon>
        <taxon>Panagrolaimus</taxon>
    </lineage>
</organism>
<reference evidence="2" key="1">
    <citation type="submission" date="2022-11" db="UniProtKB">
        <authorList>
            <consortium name="WormBaseParasite"/>
        </authorList>
    </citation>
    <scope>IDENTIFICATION</scope>
</reference>
<sequence>MCPWLINALDLYAGDLSLIPKMCINSDTIIYLASLKNISIYRILWHLKNGIFYVYSKIRLFIKFPSTTWVQIFLQNVDCILNF</sequence>
<proteinExistence type="predicted"/>